<dbReference type="EMBL" id="CAJQYY010000009">
    <property type="protein sequence ID" value="CAG4895651.1"/>
    <property type="molecule type" value="Genomic_DNA"/>
</dbReference>
<protein>
    <submittedName>
        <fullName evidence="1">Uncharacterized protein</fullName>
    </submittedName>
</protein>
<name>A0ABM8U2B3_9BURK</name>
<proteinExistence type="predicted"/>
<evidence type="ECO:0000313" key="1">
    <source>
        <dbReference type="EMBL" id="CAG4895651.1"/>
    </source>
</evidence>
<reference evidence="1 2" key="1">
    <citation type="submission" date="2021-04" db="EMBL/GenBank/DDBJ databases">
        <authorList>
            <person name="Vanwijnsberghe S."/>
        </authorList>
    </citation>
    <scope>NUCLEOTIDE SEQUENCE [LARGE SCALE GENOMIC DNA]</scope>
    <source>
        <strain evidence="1 2">LMG 32171</strain>
    </source>
</reference>
<evidence type="ECO:0000313" key="2">
    <source>
        <dbReference type="Proteomes" id="UP000789752"/>
    </source>
</evidence>
<keyword evidence="2" id="KW-1185">Reference proteome</keyword>
<sequence length="143" mass="16403">MLLTQTTWEEKNPVRRQLFSPYTAFRCVAVSSESPCFLIQHTREDIEEDSLPVGTYLVTKAEDVLEVVEQLEAGCSRVYAFQMQPMEDERCVMNAIADIRSYCEDGVTWFSYVTTDGTIAPCLPWQPRASSNHQLKVEWSLKL</sequence>
<dbReference type="RefSeq" id="WP_228977508.1">
    <property type="nucleotide sequence ID" value="NZ_CAJQYY010000009.1"/>
</dbReference>
<organism evidence="1 2">
    <name type="scientific">Paraburkholderia gardini</name>
    <dbReference type="NCBI Taxonomy" id="2823469"/>
    <lineage>
        <taxon>Bacteria</taxon>
        <taxon>Pseudomonadati</taxon>
        <taxon>Pseudomonadota</taxon>
        <taxon>Betaproteobacteria</taxon>
        <taxon>Burkholderiales</taxon>
        <taxon>Burkholderiaceae</taxon>
        <taxon>Paraburkholderia</taxon>
    </lineage>
</organism>
<accession>A0ABM8U2B3</accession>
<gene>
    <name evidence="1" type="ORF">R54767_01983</name>
</gene>
<dbReference type="Proteomes" id="UP000789752">
    <property type="component" value="Unassembled WGS sequence"/>
</dbReference>
<comment type="caution">
    <text evidence="1">The sequence shown here is derived from an EMBL/GenBank/DDBJ whole genome shotgun (WGS) entry which is preliminary data.</text>
</comment>